<dbReference type="EMBL" id="SDHW01000011">
    <property type="protein sequence ID" value="RXK57425.1"/>
    <property type="molecule type" value="Genomic_DNA"/>
</dbReference>
<dbReference type="Pfam" id="PF00535">
    <property type="entry name" value="Glycos_transf_2"/>
    <property type="match status" value="1"/>
</dbReference>
<dbReference type="RefSeq" id="WP_129132945.1">
    <property type="nucleotide sequence ID" value="NZ_SDHW01000011.1"/>
</dbReference>
<sequence length="313" mass="36047">MHVEQPLFTVATVTYNSGKWVRQAIESVLASSYSSFEYIIADDCSSDDTWKIVNNYKDSRIVAMRHDKNIGEYANRNAVVKSAKGRYLLFVDGDDVLLKHTLRNLAEYIEAFPNAQTIWGVQPANIDFAIMPYVFESHELIRLIYGTTLPLAVIGFAETVFRVEELRAAGGLSQKYSIGDTYIKKKLALTCNALFVPMGFVFWRRSSNQASSRVNQDYRNFLEGYLIDCEIMQSYDADEKQDLELSIRGSFIRRLLKNTLLKGKYSDFIQLYKKAGLRLRDISLLFKRYTYHYSPVERTDEPLVNSFNFSDKL</sequence>
<keyword evidence="3" id="KW-1185">Reference proteome</keyword>
<gene>
    <name evidence="2" type="ORF">ESA94_21060</name>
</gene>
<keyword evidence="2" id="KW-0808">Transferase</keyword>
<accession>A0A4Q1CD10</accession>
<proteinExistence type="predicted"/>
<dbReference type="SUPFAM" id="SSF53448">
    <property type="entry name" value="Nucleotide-diphospho-sugar transferases"/>
    <property type="match status" value="1"/>
</dbReference>
<dbReference type="Gene3D" id="3.90.550.10">
    <property type="entry name" value="Spore Coat Polysaccharide Biosynthesis Protein SpsA, Chain A"/>
    <property type="match status" value="1"/>
</dbReference>
<dbReference type="InterPro" id="IPR001173">
    <property type="entry name" value="Glyco_trans_2-like"/>
</dbReference>
<dbReference type="PANTHER" id="PTHR22916:SF3">
    <property type="entry name" value="UDP-GLCNAC:BETAGAL BETA-1,3-N-ACETYLGLUCOSAMINYLTRANSFERASE-LIKE PROTEIN 1"/>
    <property type="match status" value="1"/>
</dbReference>
<dbReference type="Proteomes" id="UP000290204">
    <property type="component" value="Unassembled WGS sequence"/>
</dbReference>
<reference evidence="2 3" key="1">
    <citation type="submission" date="2019-01" db="EMBL/GenBank/DDBJ databases">
        <title>Lacibacter sp. strain TTM-7.</title>
        <authorList>
            <person name="Chen W.-M."/>
        </authorList>
    </citation>
    <scope>NUCLEOTIDE SEQUENCE [LARGE SCALE GENOMIC DNA]</scope>
    <source>
        <strain evidence="2 3">TTM-7</strain>
    </source>
</reference>
<evidence type="ECO:0000259" key="1">
    <source>
        <dbReference type="Pfam" id="PF00535"/>
    </source>
</evidence>
<dbReference type="InterPro" id="IPR029044">
    <property type="entry name" value="Nucleotide-diphossugar_trans"/>
</dbReference>
<organism evidence="2 3">
    <name type="scientific">Lacibacter luteus</name>
    <dbReference type="NCBI Taxonomy" id="2508719"/>
    <lineage>
        <taxon>Bacteria</taxon>
        <taxon>Pseudomonadati</taxon>
        <taxon>Bacteroidota</taxon>
        <taxon>Chitinophagia</taxon>
        <taxon>Chitinophagales</taxon>
        <taxon>Chitinophagaceae</taxon>
        <taxon>Lacibacter</taxon>
    </lineage>
</organism>
<evidence type="ECO:0000313" key="2">
    <source>
        <dbReference type="EMBL" id="RXK57425.1"/>
    </source>
</evidence>
<dbReference type="AlphaFoldDB" id="A0A4Q1CD10"/>
<evidence type="ECO:0000313" key="3">
    <source>
        <dbReference type="Proteomes" id="UP000290204"/>
    </source>
</evidence>
<comment type="caution">
    <text evidence="2">The sequence shown here is derived from an EMBL/GenBank/DDBJ whole genome shotgun (WGS) entry which is preliminary data.</text>
</comment>
<protein>
    <submittedName>
        <fullName evidence="2">Glycosyltransferase family 2 protein</fullName>
    </submittedName>
</protein>
<dbReference type="OrthoDB" id="9815829at2"/>
<name>A0A4Q1CD10_9BACT</name>
<dbReference type="PANTHER" id="PTHR22916">
    <property type="entry name" value="GLYCOSYLTRANSFERASE"/>
    <property type="match status" value="1"/>
</dbReference>
<feature type="domain" description="Glycosyltransferase 2-like" evidence="1">
    <location>
        <begin position="9"/>
        <end position="122"/>
    </location>
</feature>
<dbReference type="CDD" id="cd00761">
    <property type="entry name" value="Glyco_tranf_GTA_type"/>
    <property type="match status" value="1"/>
</dbReference>
<dbReference type="GO" id="GO:0016758">
    <property type="term" value="F:hexosyltransferase activity"/>
    <property type="evidence" value="ECO:0007669"/>
    <property type="project" value="UniProtKB-ARBA"/>
</dbReference>